<dbReference type="OrthoDB" id="8555762at2"/>
<evidence type="ECO:0000256" key="6">
    <source>
        <dbReference type="ARBA" id="ARBA00023136"/>
    </source>
</evidence>
<name>A0A1H9LJC0_9BURK</name>
<dbReference type="GO" id="GO:0007165">
    <property type="term" value="P:signal transduction"/>
    <property type="evidence" value="ECO:0007669"/>
    <property type="project" value="UniProtKB-KW"/>
</dbReference>
<dbReference type="SMART" id="SM00283">
    <property type="entry name" value="MA"/>
    <property type="match status" value="1"/>
</dbReference>
<dbReference type="Pfam" id="PF00015">
    <property type="entry name" value="MCPsignal"/>
    <property type="match status" value="1"/>
</dbReference>
<dbReference type="Pfam" id="PF17200">
    <property type="entry name" value="sCache_2"/>
    <property type="match status" value="1"/>
</dbReference>
<dbReference type="Gene3D" id="1.10.287.950">
    <property type="entry name" value="Methyl-accepting chemotaxis protein"/>
    <property type="match status" value="1"/>
</dbReference>
<evidence type="ECO:0000313" key="12">
    <source>
        <dbReference type="Proteomes" id="UP000199766"/>
    </source>
</evidence>
<feature type="domain" description="Methyl-accepting transducer" evidence="10">
    <location>
        <begin position="273"/>
        <end position="502"/>
    </location>
</feature>
<keyword evidence="5 9" id="KW-1133">Transmembrane helix</keyword>
<evidence type="ECO:0000256" key="2">
    <source>
        <dbReference type="ARBA" id="ARBA00022475"/>
    </source>
</evidence>
<comment type="subcellular location">
    <subcellularLocation>
        <location evidence="1">Cell membrane</location>
        <topology evidence="1">Multi-pass membrane protein</topology>
    </subcellularLocation>
</comment>
<evidence type="ECO:0000256" key="8">
    <source>
        <dbReference type="PROSITE-ProRule" id="PRU00284"/>
    </source>
</evidence>
<dbReference type="Proteomes" id="UP000199766">
    <property type="component" value="Unassembled WGS sequence"/>
</dbReference>
<dbReference type="PRINTS" id="PR00260">
    <property type="entry name" value="CHEMTRNSDUCR"/>
</dbReference>
<feature type="transmembrane region" description="Helical" evidence="9">
    <location>
        <begin position="190"/>
        <end position="212"/>
    </location>
</feature>
<dbReference type="InterPro" id="IPR051310">
    <property type="entry name" value="MCP_chemotaxis"/>
</dbReference>
<evidence type="ECO:0000256" key="7">
    <source>
        <dbReference type="ARBA" id="ARBA00029447"/>
    </source>
</evidence>
<organism evidence="11 12">
    <name type="scientific">Giesbergeria anulus</name>
    <dbReference type="NCBI Taxonomy" id="180197"/>
    <lineage>
        <taxon>Bacteria</taxon>
        <taxon>Pseudomonadati</taxon>
        <taxon>Pseudomonadota</taxon>
        <taxon>Betaproteobacteria</taxon>
        <taxon>Burkholderiales</taxon>
        <taxon>Comamonadaceae</taxon>
        <taxon>Giesbergeria</taxon>
    </lineage>
</organism>
<dbReference type="CDD" id="cd11386">
    <property type="entry name" value="MCP_signal"/>
    <property type="match status" value="1"/>
</dbReference>
<keyword evidence="4 9" id="KW-0812">Transmembrane</keyword>
<dbReference type="GO" id="GO:0004888">
    <property type="term" value="F:transmembrane signaling receptor activity"/>
    <property type="evidence" value="ECO:0007669"/>
    <property type="project" value="InterPro"/>
</dbReference>
<keyword evidence="6 9" id="KW-0472">Membrane</keyword>
<dbReference type="InterPro" id="IPR033480">
    <property type="entry name" value="sCache_2"/>
</dbReference>
<protein>
    <submittedName>
        <fullName evidence="11">Methyl-accepting chemotaxis sensory transducer with Cache sensor</fullName>
    </submittedName>
</protein>
<keyword evidence="12" id="KW-1185">Reference proteome</keyword>
<dbReference type="SMART" id="SM01049">
    <property type="entry name" value="Cache_2"/>
    <property type="match status" value="1"/>
</dbReference>
<dbReference type="SUPFAM" id="SSF58104">
    <property type="entry name" value="Methyl-accepting chemotaxis protein (MCP) signaling domain"/>
    <property type="match status" value="1"/>
</dbReference>
<dbReference type="EMBL" id="FOGD01000004">
    <property type="protein sequence ID" value="SER11003.1"/>
    <property type="molecule type" value="Genomic_DNA"/>
</dbReference>
<proteinExistence type="inferred from homology"/>
<accession>A0A1H9LJC0</accession>
<evidence type="ECO:0000256" key="5">
    <source>
        <dbReference type="ARBA" id="ARBA00022989"/>
    </source>
</evidence>
<dbReference type="GO" id="GO:0006935">
    <property type="term" value="P:chemotaxis"/>
    <property type="evidence" value="ECO:0007669"/>
    <property type="project" value="InterPro"/>
</dbReference>
<evidence type="ECO:0000259" key="10">
    <source>
        <dbReference type="PROSITE" id="PS50111"/>
    </source>
</evidence>
<evidence type="ECO:0000256" key="4">
    <source>
        <dbReference type="ARBA" id="ARBA00022692"/>
    </source>
</evidence>
<dbReference type="STRING" id="180197.SAMN02982919_01767"/>
<feature type="transmembrane region" description="Helical" evidence="9">
    <location>
        <begin position="12"/>
        <end position="33"/>
    </location>
</feature>
<dbReference type="AlphaFoldDB" id="A0A1H9LJC0"/>
<keyword evidence="8" id="KW-0807">Transducer</keyword>
<reference evidence="11 12" key="1">
    <citation type="submission" date="2016-10" db="EMBL/GenBank/DDBJ databases">
        <authorList>
            <person name="de Groot N.N."/>
        </authorList>
    </citation>
    <scope>NUCLEOTIDE SEQUENCE [LARGE SCALE GENOMIC DNA]</scope>
    <source>
        <strain evidence="11 12">ATCC 35958</strain>
    </source>
</reference>
<keyword evidence="3" id="KW-0488">Methylation</keyword>
<dbReference type="PANTHER" id="PTHR43531:SF14">
    <property type="entry name" value="METHYL-ACCEPTING CHEMOTAXIS PROTEIN I-RELATED"/>
    <property type="match status" value="1"/>
</dbReference>
<evidence type="ECO:0000313" key="11">
    <source>
        <dbReference type="EMBL" id="SER11003.1"/>
    </source>
</evidence>
<dbReference type="PROSITE" id="PS50111">
    <property type="entry name" value="CHEMOTAXIS_TRANSDUC_2"/>
    <property type="match status" value="1"/>
</dbReference>
<dbReference type="FunFam" id="1.10.287.950:FF:000001">
    <property type="entry name" value="Methyl-accepting chemotaxis sensory transducer"/>
    <property type="match status" value="1"/>
</dbReference>
<gene>
    <name evidence="11" type="ORF">SAMN02982919_01767</name>
</gene>
<comment type="similarity">
    <text evidence="7">Belongs to the methyl-accepting chemotaxis (MCP) protein family.</text>
</comment>
<dbReference type="GO" id="GO:0005886">
    <property type="term" value="C:plasma membrane"/>
    <property type="evidence" value="ECO:0007669"/>
    <property type="project" value="UniProtKB-SubCell"/>
</dbReference>
<evidence type="ECO:0000256" key="1">
    <source>
        <dbReference type="ARBA" id="ARBA00004651"/>
    </source>
</evidence>
<dbReference type="InterPro" id="IPR004090">
    <property type="entry name" value="Chemotax_Me-accpt_rcpt"/>
</dbReference>
<dbReference type="InterPro" id="IPR004089">
    <property type="entry name" value="MCPsignal_dom"/>
</dbReference>
<evidence type="ECO:0000256" key="9">
    <source>
        <dbReference type="SAM" id="Phobius"/>
    </source>
</evidence>
<evidence type="ECO:0000256" key="3">
    <source>
        <dbReference type="ARBA" id="ARBA00022481"/>
    </source>
</evidence>
<dbReference type="PANTHER" id="PTHR43531">
    <property type="entry name" value="PROTEIN ICFG"/>
    <property type="match status" value="1"/>
</dbReference>
<sequence length="537" mass="57176">MFKFTSYTVSRRLLTLTLAAVFGIIFLASVFLFSERHLIMNERENGVRQTVETVSSLAVYYHALSANGTLPEAEAKKQAIAAIKALRYSKDEYFWINDADALMLMHPIKPELDGKNLINLKDPTGKLFFSEMASKVKSNGSGFVHYMWPKPGHETPVPKVSYVQGFAPWNWIIGSGVYVDTVDSVIAERVISFSLGSLALAGCLALLGWLIARSILQQLGGEPAYAAAIAHRLADGDLSVEITIRDAHQPSLLSAIQTMRDKIANIVGEVRQGANSVATASAQIASGNSDLSGRTEAQANALNGASSSMAELGGTVQQNADNARQANQLAMSASTVATRGGQVVSEVVQTMKGINESSRKISDIISVIDGIAFQTNILALNAAVEAARAGEQGRGFAVVASEVRNLAGRSAEAAKEIKTLINASVERVEQGTALVDQAGSTMTEVVDSIRRVTDIMGEISAASHEQSTGVIHVSDGMAHMEQVTQQNAALVEEMAAAANSLHAQAEDLVQVVSVFKTNAHPAYTTPPRAGQGTLLIR</sequence>
<keyword evidence="2" id="KW-1003">Cell membrane</keyword>
<dbReference type="Gene3D" id="3.30.450.20">
    <property type="entry name" value="PAS domain"/>
    <property type="match status" value="1"/>
</dbReference>